<evidence type="ECO:0000313" key="4">
    <source>
        <dbReference type="EMBL" id="BAU18429.1"/>
    </source>
</evidence>
<keyword evidence="1" id="KW-0472">Membrane</keyword>
<dbReference type="RefSeq" id="WP_096406788.1">
    <property type="nucleotide sequence ID" value="NZ_AP014597.1"/>
</dbReference>
<dbReference type="Gene3D" id="3.10.310.50">
    <property type="match status" value="1"/>
</dbReference>
<dbReference type="Pfam" id="PF04536">
    <property type="entry name" value="TPM_phosphatase"/>
    <property type="match status" value="1"/>
</dbReference>
<dbReference type="PANTHER" id="PTHR30373:SF2">
    <property type="entry name" value="UPF0603 PROTEIN YGCG"/>
    <property type="match status" value="1"/>
</dbReference>
<keyword evidence="2" id="KW-0732">Signal</keyword>
<proteinExistence type="predicted"/>
<evidence type="ECO:0000256" key="2">
    <source>
        <dbReference type="SAM" id="SignalP"/>
    </source>
</evidence>
<feature type="transmembrane region" description="Helical" evidence="1">
    <location>
        <begin position="184"/>
        <end position="202"/>
    </location>
</feature>
<organism evidence="4 5">
    <name type="scientific">Prevotella intermedia</name>
    <dbReference type="NCBI Taxonomy" id="28131"/>
    <lineage>
        <taxon>Bacteria</taxon>
        <taxon>Pseudomonadati</taxon>
        <taxon>Bacteroidota</taxon>
        <taxon>Bacteroidia</taxon>
        <taxon>Bacteroidales</taxon>
        <taxon>Prevotellaceae</taxon>
        <taxon>Prevotella</taxon>
    </lineage>
</organism>
<dbReference type="InterPro" id="IPR007621">
    <property type="entry name" value="TPM_dom"/>
</dbReference>
<gene>
    <name evidence="4" type="ORF">PIOMA14_I_1921</name>
</gene>
<feature type="domain" description="TPM" evidence="3">
    <location>
        <begin position="42"/>
        <end position="164"/>
    </location>
</feature>
<keyword evidence="1" id="KW-1133">Transmembrane helix</keyword>
<accession>A0A0T7AN69</accession>
<sequence length="259" mass="27741">MNKAIFALCAFLFSIFTLQATAKDWNADNIPMVHLQDARRYVCDPENIMSAAMRDSTDAYIGRLEKEAGIQAVFVIVSHVENGDPFRVAQDIGNKYGVGNKKTDRGLVIVVAVDDRKYFIAPGDGLEGDLTDVECDDIARICIVKNMRKGNPDMAMLSTAKAIYNKFKTGETGIESPKEGADDAIAAAIILSVVFFWIIWSIRNRGNNGRGGGRRGGSSTNSIFWGNPGHMNDRHFGGGFGGGSFGGGSFGGGGSGGGW</sequence>
<reference evidence="4 5" key="1">
    <citation type="journal article" date="2016" name="DNA Res.">
        <title>The complete genome sequencing of Prevotella intermedia strain OMA14 and a subsequent fine-scale, intra-species genomic comparison reveal an unusual amplification of conjugative and mobile transposons and identify a novel Prevotella-lineage-specific repeat.</title>
        <authorList>
            <person name="Naito M."/>
            <person name="Ogura Y."/>
            <person name="Itoh T."/>
            <person name="Shoji M."/>
            <person name="Okamoto M."/>
            <person name="Hayashi T."/>
            <person name="Nakayama K."/>
        </authorList>
    </citation>
    <scope>NUCLEOTIDE SEQUENCE [LARGE SCALE GENOMIC DNA]</scope>
    <source>
        <strain evidence="4 5">OMA14</strain>
    </source>
</reference>
<feature type="signal peptide" evidence="2">
    <location>
        <begin position="1"/>
        <end position="22"/>
    </location>
</feature>
<keyword evidence="1" id="KW-0812">Transmembrane</keyword>
<dbReference type="EMBL" id="AP014597">
    <property type="protein sequence ID" value="BAU18429.1"/>
    <property type="molecule type" value="Genomic_DNA"/>
</dbReference>
<dbReference type="Proteomes" id="UP000217431">
    <property type="component" value="Chromosome I"/>
</dbReference>
<evidence type="ECO:0000259" key="3">
    <source>
        <dbReference type="Pfam" id="PF04536"/>
    </source>
</evidence>
<protein>
    <recommendedName>
        <fullName evidence="3">TPM domain-containing protein</fullName>
    </recommendedName>
</protein>
<name>A0A0T7AN69_PREIN</name>
<dbReference type="PANTHER" id="PTHR30373">
    <property type="entry name" value="UPF0603 PROTEIN YGCG"/>
    <property type="match status" value="1"/>
</dbReference>
<dbReference type="AlphaFoldDB" id="A0A0T7AN69"/>
<feature type="chain" id="PRO_5006677902" description="TPM domain-containing protein" evidence="2">
    <location>
        <begin position="23"/>
        <end position="259"/>
    </location>
</feature>
<evidence type="ECO:0000256" key="1">
    <source>
        <dbReference type="SAM" id="Phobius"/>
    </source>
</evidence>
<dbReference type="STRING" id="28131.BWX40_08265"/>
<evidence type="ECO:0000313" key="5">
    <source>
        <dbReference type="Proteomes" id="UP000217431"/>
    </source>
</evidence>